<evidence type="ECO:0000256" key="2">
    <source>
        <dbReference type="ARBA" id="ARBA00022840"/>
    </source>
</evidence>
<sequence length="315" mass="34956">MTSNLPIIEVSGLSKSFGSRMALNNVTFDVYQGEILCFLGPNGAGKTTTINILSTALHGDQGKIHYCGEPVNRHTSRYKRELGIIPQDLAVYEDISAEANVRFFASLYGLKGKELEQGTNDALEFVGLADRRKDKPKTFSGGMKRRLNMACAIAHRPKLIIMDEPTVGIDPQSRNHILGSIRRLRDEGATIIYTTHYIEEVEEISTRILIIDHGEVIASGTKEELKERLADEKRYEVEVEETSGLNEIDLFQIDGIKGVNIIGNRIHISTLKGIDNLDQIIAKLTSSGLKILNLTGFSPSLEMVFLNLTGRTLRD</sequence>
<feature type="domain" description="ABC transporter" evidence="3">
    <location>
        <begin position="8"/>
        <end position="238"/>
    </location>
</feature>
<dbReference type="Pfam" id="PF00005">
    <property type="entry name" value="ABC_tran"/>
    <property type="match status" value="1"/>
</dbReference>
<dbReference type="EMBL" id="CP019655">
    <property type="protein sequence ID" value="AVF28252.1"/>
    <property type="molecule type" value="Genomic_DNA"/>
</dbReference>
<protein>
    <submittedName>
        <fullName evidence="4">Spermidine/putrescine import ATP-binding protein potA</fullName>
    </submittedName>
</protein>
<evidence type="ECO:0000259" key="3">
    <source>
        <dbReference type="PROSITE" id="PS50893"/>
    </source>
</evidence>
<dbReference type="InterPro" id="IPR003593">
    <property type="entry name" value="AAA+_ATPase"/>
</dbReference>
<keyword evidence="1" id="KW-0547">Nucleotide-binding</keyword>
<evidence type="ECO:0000313" key="4">
    <source>
        <dbReference type="EMBL" id="AVF28252.1"/>
    </source>
</evidence>
<reference evidence="5" key="1">
    <citation type="submission" date="2017-02" db="EMBL/GenBank/DDBJ databases">
        <title>Delineation of Paenibacillus larvae strains originating from foulbrood outbreaks.</title>
        <authorList>
            <person name="Beims H."/>
            <person name="Bunk B."/>
            <person name="Sproeer C."/>
            <person name="Mohr K.I."/>
            <person name="Pradella S."/>
            <person name="Guenther G."/>
            <person name="Rohde M."/>
            <person name="von der Ohe W."/>
            <person name="Steinert M."/>
        </authorList>
    </citation>
    <scope>NUCLEOTIDE SEQUENCE [LARGE SCALE GENOMIC DNA]</scope>
    <source>
        <strain evidence="5">Eric_III</strain>
    </source>
</reference>
<evidence type="ECO:0000256" key="1">
    <source>
        <dbReference type="ARBA" id="ARBA00022741"/>
    </source>
</evidence>
<dbReference type="PROSITE" id="PS50893">
    <property type="entry name" value="ABC_TRANSPORTER_2"/>
    <property type="match status" value="1"/>
</dbReference>
<dbReference type="SUPFAM" id="SSF52540">
    <property type="entry name" value="P-loop containing nucleoside triphosphate hydrolases"/>
    <property type="match status" value="1"/>
</dbReference>
<dbReference type="AlphaFoldDB" id="A0A2L1U5P4"/>
<accession>A0A2L1U5P4</accession>
<dbReference type="PANTHER" id="PTHR43582:SF2">
    <property type="entry name" value="LINEARMYCIN RESISTANCE ATP-BINDING PROTEIN LNRL"/>
    <property type="match status" value="1"/>
</dbReference>
<dbReference type="STRING" id="147375.BXP28_14200"/>
<keyword evidence="2 4" id="KW-0067">ATP-binding</keyword>
<dbReference type="PANTHER" id="PTHR43582">
    <property type="entry name" value="LINEARMYCIN RESISTANCE ATP-BINDING PROTEIN LNRL"/>
    <property type="match status" value="1"/>
</dbReference>
<dbReference type="InterPro" id="IPR027417">
    <property type="entry name" value="P-loop_NTPase"/>
</dbReference>
<dbReference type="GO" id="GO:0016887">
    <property type="term" value="F:ATP hydrolysis activity"/>
    <property type="evidence" value="ECO:0007669"/>
    <property type="project" value="InterPro"/>
</dbReference>
<dbReference type="Gene3D" id="3.40.50.300">
    <property type="entry name" value="P-loop containing nucleotide triphosphate hydrolases"/>
    <property type="match status" value="1"/>
</dbReference>
<name>A0A2L1U5P4_9BACL</name>
<gene>
    <name evidence="4" type="primary">potA_2</name>
    <name evidence="4" type="ORF">ERICIII_04186</name>
</gene>
<organism evidence="4 5">
    <name type="scientific">Paenibacillus larvae subsp. larvae</name>
    <dbReference type="NCBI Taxonomy" id="147375"/>
    <lineage>
        <taxon>Bacteria</taxon>
        <taxon>Bacillati</taxon>
        <taxon>Bacillota</taxon>
        <taxon>Bacilli</taxon>
        <taxon>Bacillales</taxon>
        <taxon>Paenibacillaceae</taxon>
        <taxon>Paenibacillus</taxon>
    </lineage>
</organism>
<dbReference type="GO" id="GO:0005524">
    <property type="term" value="F:ATP binding"/>
    <property type="evidence" value="ECO:0007669"/>
    <property type="project" value="UniProtKB-KW"/>
</dbReference>
<dbReference type="PROSITE" id="PS00211">
    <property type="entry name" value="ABC_TRANSPORTER_1"/>
    <property type="match status" value="1"/>
</dbReference>
<dbReference type="InterPro" id="IPR003439">
    <property type="entry name" value="ABC_transporter-like_ATP-bd"/>
</dbReference>
<evidence type="ECO:0000313" key="5">
    <source>
        <dbReference type="Proteomes" id="UP000239833"/>
    </source>
</evidence>
<proteinExistence type="predicted"/>
<dbReference type="Proteomes" id="UP000239833">
    <property type="component" value="Chromosome"/>
</dbReference>
<dbReference type="InterPro" id="IPR017871">
    <property type="entry name" value="ABC_transporter-like_CS"/>
</dbReference>
<dbReference type="SMART" id="SM00382">
    <property type="entry name" value="AAA"/>
    <property type="match status" value="1"/>
</dbReference>